<reference evidence="3" key="1">
    <citation type="submission" date="2023-07" db="EMBL/GenBank/DDBJ databases">
        <title>Whole genome shotgun sequence of Streptomyces achromogenes subsp. rubradiris NBRC 14000.</title>
        <authorList>
            <person name="Komaki H."/>
            <person name="Tamura T."/>
        </authorList>
    </citation>
    <scope>NUCLEOTIDE SEQUENCE [LARGE SCALE GENOMIC DNA]</scope>
    <source>
        <strain evidence="3">NBRC 14000</strain>
    </source>
</reference>
<comment type="caution">
    <text evidence="2">The sequence shown here is derived from an EMBL/GenBank/DDBJ whole genome shotgun (WGS) entry which is preliminary data.</text>
</comment>
<name>A0ABQ3RA95_STRRR</name>
<organism evidence="2 3">
    <name type="scientific">Streptomyces rubradiris</name>
    <name type="common">Streptomyces achromogenes subsp. rubradiris</name>
    <dbReference type="NCBI Taxonomy" id="285531"/>
    <lineage>
        <taxon>Bacteria</taxon>
        <taxon>Bacillati</taxon>
        <taxon>Actinomycetota</taxon>
        <taxon>Actinomycetes</taxon>
        <taxon>Kitasatosporales</taxon>
        <taxon>Streptomycetaceae</taxon>
        <taxon>Streptomyces</taxon>
    </lineage>
</organism>
<feature type="region of interest" description="Disordered" evidence="1">
    <location>
        <begin position="152"/>
        <end position="175"/>
    </location>
</feature>
<evidence type="ECO:0000313" key="3">
    <source>
        <dbReference type="Proteomes" id="UP000646738"/>
    </source>
</evidence>
<gene>
    <name evidence="2" type="ORF">Srubr_26240</name>
</gene>
<evidence type="ECO:0000256" key="1">
    <source>
        <dbReference type="SAM" id="MobiDB-lite"/>
    </source>
</evidence>
<evidence type="ECO:0000313" key="2">
    <source>
        <dbReference type="EMBL" id="GHI52778.1"/>
    </source>
</evidence>
<feature type="region of interest" description="Disordered" evidence="1">
    <location>
        <begin position="211"/>
        <end position="232"/>
    </location>
</feature>
<feature type="compositionally biased region" description="Basic and acidic residues" evidence="1">
    <location>
        <begin position="221"/>
        <end position="232"/>
    </location>
</feature>
<protein>
    <submittedName>
        <fullName evidence="2">Uncharacterized protein</fullName>
    </submittedName>
</protein>
<sequence>MKITIEGASEEFTREVLRLAAQQGANLTVRTVKTGWTAERAERFLRSLPAGARTFARLVVVDGGGHADADTLRAALGRLNGPAVALARAVPRGVKAGWWPEGTPDPIEKVDDPDRPSWKKAEAYVMSRDLVPLFRAAFDRLAATQQAARAAGLHPGGAGKTSMSWTPDSVSERGFPGVKVVDVDGGSAPAGGDQDDDGVMECRVCLQPYRADEEGTATHLDTSRDADHTPRS</sequence>
<dbReference type="EMBL" id="BNEA01000010">
    <property type="protein sequence ID" value="GHI52778.1"/>
    <property type="molecule type" value="Genomic_DNA"/>
</dbReference>
<dbReference type="Proteomes" id="UP000646738">
    <property type="component" value="Unassembled WGS sequence"/>
</dbReference>
<keyword evidence="3" id="KW-1185">Reference proteome</keyword>
<proteinExistence type="predicted"/>
<dbReference type="RefSeq" id="WP_189998264.1">
    <property type="nucleotide sequence ID" value="NZ_BNCB01000020.1"/>
</dbReference>
<accession>A0ABQ3RA95</accession>